<dbReference type="Gene3D" id="1.10.10.10">
    <property type="entry name" value="Winged helix-like DNA-binding domain superfamily/Winged helix DNA-binding domain"/>
    <property type="match status" value="1"/>
</dbReference>
<feature type="domain" description="Transcription regulator PadR N-terminal" evidence="1">
    <location>
        <begin position="20"/>
        <end position="91"/>
    </location>
</feature>
<dbReference type="STRING" id="562970.Btus_2793"/>
<dbReference type="InterPro" id="IPR005149">
    <property type="entry name" value="Tscrpt_reg_PadR_N"/>
</dbReference>
<dbReference type="AlphaFoldDB" id="D5WUW6"/>
<dbReference type="SUPFAM" id="SSF46785">
    <property type="entry name" value="Winged helix' DNA-binding domain"/>
    <property type="match status" value="1"/>
</dbReference>
<evidence type="ECO:0000313" key="2">
    <source>
        <dbReference type="EMBL" id="ADG07438.1"/>
    </source>
</evidence>
<organism evidence="2 3">
    <name type="scientific">Kyrpidia tusciae (strain DSM 2912 / NBRC 15312 / T2)</name>
    <name type="common">Bacillus tusciae</name>
    <dbReference type="NCBI Taxonomy" id="562970"/>
    <lineage>
        <taxon>Bacteria</taxon>
        <taxon>Bacillati</taxon>
        <taxon>Bacillota</taxon>
        <taxon>Bacilli</taxon>
        <taxon>Bacillales</taxon>
        <taxon>Alicyclobacillaceae</taxon>
        <taxon>Kyrpidia</taxon>
    </lineage>
</organism>
<dbReference type="Pfam" id="PF03551">
    <property type="entry name" value="PadR"/>
    <property type="match status" value="1"/>
</dbReference>
<evidence type="ECO:0000259" key="1">
    <source>
        <dbReference type="Pfam" id="PF03551"/>
    </source>
</evidence>
<dbReference type="PANTHER" id="PTHR33169">
    <property type="entry name" value="PADR-FAMILY TRANSCRIPTIONAL REGULATOR"/>
    <property type="match status" value="1"/>
</dbReference>
<reference evidence="2 3" key="1">
    <citation type="journal article" date="2011" name="Stand. Genomic Sci.">
        <title>Complete genome sequence of the thermophilic, hydrogen-oxidizing Bacillus tusciae type strain (T2) and reclassification in the new genus, Kyrpidia gen. nov. as Kyrpidia tusciae comb. nov. and emendation of the family Alicyclobacillaceae da Costa and Rainey, 2010.</title>
        <authorList>
            <person name="Klenk H.P."/>
            <person name="Lapidus A."/>
            <person name="Chertkov O."/>
            <person name="Copeland A."/>
            <person name="Del Rio T.G."/>
            <person name="Nolan M."/>
            <person name="Lucas S."/>
            <person name="Chen F."/>
            <person name="Tice H."/>
            <person name="Cheng J.F."/>
            <person name="Han C."/>
            <person name="Bruce D."/>
            <person name="Goodwin L."/>
            <person name="Pitluck S."/>
            <person name="Pati A."/>
            <person name="Ivanova N."/>
            <person name="Mavromatis K."/>
            <person name="Daum C."/>
            <person name="Chen A."/>
            <person name="Palaniappan K."/>
            <person name="Chang Y.J."/>
            <person name="Land M."/>
            <person name="Hauser L."/>
            <person name="Jeffries C.D."/>
            <person name="Detter J.C."/>
            <person name="Rohde M."/>
            <person name="Abt B."/>
            <person name="Pukall R."/>
            <person name="Goker M."/>
            <person name="Bristow J."/>
            <person name="Markowitz V."/>
            <person name="Hugenholtz P."/>
            <person name="Eisen J.A."/>
        </authorList>
    </citation>
    <scope>NUCLEOTIDE SEQUENCE [LARGE SCALE GENOMIC DNA]</scope>
    <source>
        <strain evidence="2 3">DSM 2912</strain>
    </source>
</reference>
<dbReference type="eggNOG" id="COG1695">
    <property type="taxonomic scope" value="Bacteria"/>
</dbReference>
<proteinExistence type="predicted"/>
<protein>
    <submittedName>
        <fullName evidence="2">Transcriptional regulator, PadR-like family</fullName>
    </submittedName>
</protein>
<dbReference type="Proteomes" id="UP000002368">
    <property type="component" value="Chromosome"/>
</dbReference>
<evidence type="ECO:0000313" key="3">
    <source>
        <dbReference type="Proteomes" id="UP000002368"/>
    </source>
</evidence>
<dbReference type="HOGENOM" id="CLU_063440_5_2_9"/>
<sequence>MTCQMEFNSKQNRHLPAFLLLFLLDGEAHGGALWNRIRTMLPEEWNIDSGAVYRVLRDLEQRGSVQSTWSMDESGPPKRVYRITDAGKQELMWWRKDIQLRKQNLESFLQMIEKHIQAGALKLEGDGNGE</sequence>
<dbReference type="PANTHER" id="PTHR33169:SF14">
    <property type="entry name" value="TRANSCRIPTIONAL REGULATOR RV3488"/>
    <property type="match status" value="1"/>
</dbReference>
<keyword evidence="3" id="KW-1185">Reference proteome</keyword>
<name>D5WUW6_KYRT2</name>
<dbReference type="InterPro" id="IPR052509">
    <property type="entry name" value="Metal_resp_DNA-bind_regulator"/>
</dbReference>
<dbReference type="KEGG" id="bts:Btus_2793"/>
<dbReference type="EMBL" id="CP002017">
    <property type="protein sequence ID" value="ADG07438.1"/>
    <property type="molecule type" value="Genomic_DNA"/>
</dbReference>
<accession>D5WUW6</accession>
<dbReference type="InterPro" id="IPR036390">
    <property type="entry name" value="WH_DNA-bd_sf"/>
</dbReference>
<dbReference type="InterPro" id="IPR036388">
    <property type="entry name" value="WH-like_DNA-bd_sf"/>
</dbReference>
<gene>
    <name evidence="2" type="ordered locus">Btus_2793</name>
</gene>